<evidence type="ECO:0000259" key="5">
    <source>
        <dbReference type="PROSITE" id="PS50043"/>
    </source>
</evidence>
<accession>B7LP49</accession>
<keyword evidence="2 6" id="KW-0238">DNA-binding</keyword>
<dbReference type="GO" id="GO:0045893">
    <property type="term" value="P:positive regulation of DNA-templated transcription"/>
    <property type="evidence" value="ECO:0007669"/>
    <property type="project" value="UniProtKB-ARBA"/>
</dbReference>
<name>B7LP49_ESCF3</name>
<dbReference type="CDD" id="cd06170">
    <property type="entry name" value="LuxR_C_like"/>
    <property type="match status" value="1"/>
</dbReference>
<dbReference type="PROSITE" id="PS50043">
    <property type="entry name" value="HTH_LUXR_2"/>
    <property type="match status" value="1"/>
</dbReference>
<dbReference type="PRINTS" id="PR00038">
    <property type="entry name" value="HTHLUXR"/>
</dbReference>
<keyword evidence="3" id="KW-0010">Activator</keyword>
<evidence type="ECO:0000256" key="1">
    <source>
        <dbReference type="ARBA" id="ARBA00023015"/>
    </source>
</evidence>
<feature type="domain" description="HTH luxR-type" evidence="5">
    <location>
        <begin position="184"/>
        <end position="249"/>
    </location>
</feature>
<dbReference type="InterPro" id="IPR036388">
    <property type="entry name" value="WH-like_DNA-bd_sf"/>
</dbReference>
<dbReference type="KEGG" id="efe:EFER_1178"/>
<dbReference type="Pfam" id="PF00196">
    <property type="entry name" value="GerE"/>
    <property type="match status" value="1"/>
</dbReference>
<dbReference type="HOGENOM" id="CLU_072786_7_1_6"/>
<dbReference type="SUPFAM" id="SSF46894">
    <property type="entry name" value="C-terminal effector domain of the bipartite response regulators"/>
    <property type="match status" value="1"/>
</dbReference>
<keyword evidence="1" id="KW-0805">Transcription regulation</keyword>
<dbReference type="NCBIfam" id="NF007561">
    <property type="entry name" value="PRK10188.1"/>
    <property type="match status" value="1"/>
</dbReference>
<organism evidence="6 7">
    <name type="scientific">Escherichia fergusonii (strain ATCC 35469 / DSM 13698 / CCUG 18766 / IAM 14443 / JCM 21226 / LMG 7866 / NBRC 102419 / NCTC 12128 / CDC 0568-73)</name>
    <dbReference type="NCBI Taxonomy" id="585054"/>
    <lineage>
        <taxon>Bacteria</taxon>
        <taxon>Pseudomonadati</taxon>
        <taxon>Pseudomonadota</taxon>
        <taxon>Gammaproteobacteria</taxon>
        <taxon>Enterobacterales</taxon>
        <taxon>Enterobacteriaceae</taxon>
        <taxon>Escherichia</taxon>
    </lineage>
</organism>
<dbReference type="InterPro" id="IPR005143">
    <property type="entry name" value="TF_LuxR_autoind-bd_dom"/>
</dbReference>
<dbReference type="FunFam" id="1.10.10.10:FF:000297">
    <property type="entry name" value="DNA-binding transcriptional activator SdiA"/>
    <property type="match status" value="1"/>
</dbReference>
<dbReference type="PANTHER" id="PTHR44688:SF16">
    <property type="entry name" value="DNA-BINDING TRANSCRIPTIONAL ACTIVATOR DEVR_DOSR"/>
    <property type="match status" value="1"/>
</dbReference>
<dbReference type="InterPro" id="IPR016032">
    <property type="entry name" value="Sig_transdc_resp-reg_C-effctor"/>
</dbReference>
<keyword evidence="7" id="KW-1185">Reference proteome</keyword>
<dbReference type="SMART" id="SM00421">
    <property type="entry name" value="HTH_LUXR"/>
    <property type="match status" value="1"/>
</dbReference>
<dbReference type="PANTHER" id="PTHR44688">
    <property type="entry name" value="DNA-BINDING TRANSCRIPTIONAL ACTIVATOR DEVR_DOSR"/>
    <property type="match status" value="1"/>
</dbReference>
<dbReference type="GO" id="GO:0003677">
    <property type="term" value="F:DNA binding"/>
    <property type="evidence" value="ECO:0007669"/>
    <property type="project" value="UniProtKB-KW"/>
</dbReference>
<evidence type="ECO:0000313" key="6">
    <source>
        <dbReference type="EMBL" id="CAQ88705.1"/>
    </source>
</evidence>
<dbReference type="AlphaFoldDB" id="B7LP49"/>
<dbReference type="Gene3D" id="3.30.450.80">
    <property type="entry name" value="Transcription factor LuxR-like, autoinducer-binding domain"/>
    <property type="match status" value="1"/>
</dbReference>
<dbReference type="EMBL" id="CU928158">
    <property type="protein sequence ID" value="CAQ88705.1"/>
    <property type="molecule type" value="Genomic_DNA"/>
</dbReference>
<dbReference type="InterPro" id="IPR036693">
    <property type="entry name" value="TF_LuxR_autoind-bd_dom_sf"/>
</dbReference>
<evidence type="ECO:0000313" key="7">
    <source>
        <dbReference type="Proteomes" id="UP000000745"/>
    </source>
</evidence>
<sequence>MSLAPWDIAICMHDIEFFTWRRTMLSRFQEMASAEDVFQELQFQTQKLEFDYYSLCVRHPVPFTRPKVAYYSTYPEAWVSYYQQHNFLAIDPVLKPENFSQGHLLWDDALFSEAQPLWDAARAHGLRRGVTQYLMLSNRALGFLSLSRMSAREGPIAHDELELKLQLLVRESLNVLARLQHEMVMTPAMRFSKRETEILRWTAEGKTSAEIAMILSISENTVNFHQKNMQKKFNAPNKTQVACYAAATGII</sequence>
<reference evidence="7" key="1">
    <citation type="journal article" date="2009" name="PLoS Genet.">
        <title>Organised genome dynamics in the Escherichia coli species results in highly diverse adaptive paths.</title>
        <authorList>
            <person name="Touchon M."/>
            <person name="Hoede C."/>
            <person name="Tenaillon O."/>
            <person name="Barbe V."/>
            <person name="Baeriswyl S."/>
            <person name="Bidet P."/>
            <person name="Bingen E."/>
            <person name="Bonacorsi S."/>
            <person name="Bouchier C."/>
            <person name="Bouvet O."/>
            <person name="Calteau A."/>
            <person name="Chiapello H."/>
            <person name="Clermont O."/>
            <person name="Cruveiller S."/>
            <person name="Danchin A."/>
            <person name="Diard M."/>
            <person name="Dossat C."/>
            <person name="Karoui M.E."/>
            <person name="Frapy E."/>
            <person name="Garry L."/>
            <person name="Ghigo J.M."/>
            <person name="Gilles A.M."/>
            <person name="Johnson J."/>
            <person name="Le Bouguenec C."/>
            <person name="Lescat M."/>
            <person name="Mangenot S."/>
            <person name="Martinez-Jehanne V."/>
            <person name="Matic I."/>
            <person name="Nassif X."/>
            <person name="Oztas S."/>
            <person name="Petit M.A."/>
            <person name="Pichon C."/>
            <person name="Rouy Z."/>
            <person name="Ruf C.S."/>
            <person name="Schneider D."/>
            <person name="Tourret J."/>
            <person name="Vacherie B."/>
            <person name="Vallenet D."/>
            <person name="Medigue C."/>
            <person name="Rocha E.P.C."/>
            <person name="Denamur E."/>
        </authorList>
    </citation>
    <scope>NUCLEOTIDE SEQUENCE [LARGE SCALE GENOMIC DNA]</scope>
    <source>
        <strain evidence="7">ATCC 35469 / DSM 13698 / BCRC 15582 / CCUG 18766 / IAM 14443 / JCM 21226 / LMG 7866 / NBRC 102419 / NCTC 12128 / CDC 0568-73</strain>
    </source>
</reference>
<dbReference type="PROSITE" id="PS00622">
    <property type="entry name" value="HTH_LUXR_1"/>
    <property type="match status" value="1"/>
</dbReference>
<proteinExistence type="predicted"/>
<dbReference type="Proteomes" id="UP000000745">
    <property type="component" value="Chromosome"/>
</dbReference>
<dbReference type="SUPFAM" id="SSF75516">
    <property type="entry name" value="Pheromone-binding domain of LuxR-like quorum-sensing transcription factors"/>
    <property type="match status" value="1"/>
</dbReference>
<evidence type="ECO:0000256" key="3">
    <source>
        <dbReference type="ARBA" id="ARBA00023159"/>
    </source>
</evidence>
<dbReference type="Gene3D" id="1.10.10.10">
    <property type="entry name" value="Winged helix-like DNA-binding domain superfamily/Winged helix DNA-binding domain"/>
    <property type="match status" value="1"/>
</dbReference>
<dbReference type="Pfam" id="PF03472">
    <property type="entry name" value="Autoind_bind"/>
    <property type="match status" value="1"/>
</dbReference>
<evidence type="ECO:0000256" key="4">
    <source>
        <dbReference type="ARBA" id="ARBA00023163"/>
    </source>
</evidence>
<protein>
    <submittedName>
        <fullName evidence="6">DNA-binding transcriptional activator</fullName>
    </submittedName>
</protein>
<gene>
    <name evidence="6" type="primary">sdiA</name>
    <name evidence="6" type="ordered locus">EFER_1178</name>
</gene>
<keyword evidence="4" id="KW-0804">Transcription</keyword>
<evidence type="ECO:0000256" key="2">
    <source>
        <dbReference type="ARBA" id="ARBA00023125"/>
    </source>
</evidence>
<dbReference type="InterPro" id="IPR000792">
    <property type="entry name" value="Tscrpt_reg_LuxR_C"/>
</dbReference>